<keyword evidence="4" id="KW-1185">Reference proteome</keyword>
<reference evidence="3 4" key="1">
    <citation type="submission" date="2016-10" db="EMBL/GenBank/DDBJ databases">
        <authorList>
            <person name="de Groot N.N."/>
        </authorList>
    </citation>
    <scope>NUCLEOTIDE SEQUENCE [LARGE SCALE GENOMIC DNA]</scope>
    <source>
        <strain evidence="3 4">DSM 12992</strain>
    </source>
</reference>
<dbReference type="RefSeq" id="WP_090092164.1">
    <property type="nucleotide sequence ID" value="NZ_FOMG01000019.1"/>
</dbReference>
<evidence type="ECO:0000259" key="2">
    <source>
        <dbReference type="PROSITE" id="PS51099"/>
    </source>
</evidence>
<dbReference type="OrthoDB" id="6603449at2"/>
<dbReference type="AlphaFoldDB" id="A0A1I1PF46"/>
<evidence type="ECO:0000313" key="4">
    <source>
        <dbReference type="Proteomes" id="UP000199263"/>
    </source>
</evidence>
<name>A0A1I1PF46_9CLOT</name>
<dbReference type="CDD" id="cd05563">
    <property type="entry name" value="PTS_IIB_ascorbate"/>
    <property type="match status" value="1"/>
</dbReference>
<accession>A0A1I1PF46</accession>
<dbReference type="EMBL" id="FOMG01000019">
    <property type="protein sequence ID" value="SFD08292.1"/>
    <property type="molecule type" value="Genomic_DNA"/>
</dbReference>
<keyword evidence="1" id="KW-0808">Transferase</keyword>
<proteinExistence type="predicted"/>
<dbReference type="InterPro" id="IPR013011">
    <property type="entry name" value="PTS_EIIB_2"/>
</dbReference>
<dbReference type="InterPro" id="IPR003501">
    <property type="entry name" value="PTS_EIIB_2/3"/>
</dbReference>
<dbReference type="Gene3D" id="3.40.50.2300">
    <property type="match status" value="1"/>
</dbReference>
<dbReference type="GO" id="GO:0009401">
    <property type="term" value="P:phosphoenolpyruvate-dependent sugar phosphotransferase system"/>
    <property type="evidence" value="ECO:0007669"/>
    <property type="project" value="InterPro"/>
</dbReference>
<dbReference type="SUPFAM" id="SSF52794">
    <property type="entry name" value="PTS system IIB component-like"/>
    <property type="match status" value="1"/>
</dbReference>
<gene>
    <name evidence="3" type="ORF">SAMN05421842_1199</name>
</gene>
<dbReference type="STRING" id="119641.SAMN05421842_1199"/>
<dbReference type="InterPro" id="IPR036095">
    <property type="entry name" value="PTS_EIIB-like_sf"/>
</dbReference>
<protein>
    <submittedName>
        <fullName evidence="3">PTS system IIB component, L-Asc family</fullName>
    </submittedName>
</protein>
<sequence length="97" mass="10545">MLKVIAACGSGMGSSQIIKMKIAKVFKKLNIDVSIQHSSVGEAKSQASNFDVVFCSQVLMSNFKRAEDSGTIVIGLKNVLSEKEIEEKIVENVVNKK</sequence>
<dbReference type="GO" id="GO:0008982">
    <property type="term" value="F:protein-N(PI)-phosphohistidine-sugar phosphotransferase activity"/>
    <property type="evidence" value="ECO:0007669"/>
    <property type="project" value="InterPro"/>
</dbReference>
<dbReference type="PROSITE" id="PS51099">
    <property type="entry name" value="PTS_EIIB_TYPE_2"/>
    <property type="match status" value="1"/>
</dbReference>
<dbReference type="Pfam" id="PF02302">
    <property type="entry name" value="PTS_IIB"/>
    <property type="match status" value="1"/>
</dbReference>
<evidence type="ECO:0000313" key="3">
    <source>
        <dbReference type="EMBL" id="SFD08292.1"/>
    </source>
</evidence>
<evidence type="ECO:0000256" key="1">
    <source>
        <dbReference type="ARBA" id="ARBA00022679"/>
    </source>
</evidence>
<feature type="domain" description="PTS EIIB type-2" evidence="2">
    <location>
        <begin position="2"/>
        <end position="97"/>
    </location>
</feature>
<dbReference type="Proteomes" id="UP000199263">
    <property type="component" value="Unassembled WGS sequence"/>
</dbReference>
<organism evidence="3 4">
    <name type="scientific">Clostridium uliginosum</name>
    <dbReference type="NCBI Taxonomy" id="119641"/>
    <lineage>
        <taxon>Bacteria</taxon>
        <taxon>Bacillati</taxon>
        <taxon>Bacillota</taxon>
        <taxon>Clostridia</taxon>
        <taxon>Eubacteriales</taxon>
        <taxon>Clostridiaceae</taxon>
        <taxon>Clostridium</taxon>
    </lineage>
</organism>